<evidence type="ECO:0000256" key="6">
    <source>
        <dbReference type="ARBA" id="ARBA00023136"/>
    </source>
</evidence>
<name>A0A382FWA5_9ZZZZ</name>
<dbReference type="NCBIfam" id="TIGR00786">
    <property type="entry name" value="dctM"/>
    <property type="match status" value="1"/>
</dbReference>
<evidence type="ECO:0000259" key="8">
    <source>
        <dbReference type="Pfam" id="PF06808"/>
    </source>
</evidence>
<feature type="transmembrane region" description="Helical" evidence="7">
    <location>
        <begin position="413"/>
        <end position="434"/>
    </location>
</feature>
<evidence type="ECO:0000256" key="4">
    <source>
        <dbReference type="ARBA" id="ARBA00022692"/>
    </source>
</evidence>
<gene>
    <name evidence="9" type="ORF">METZ01_LOCUS219709</name>
</gene>
<sequence length="439" mass="47015">MIVEWYTILLAGIAIIFTFFLSGAPIFLAFLAAILIGVYFIIGPYGFPMFANSILDTVSITSLASIPLFILMGELLFRSGTMDVLFDSIDKLVGHMRGRQYVLVVVLSAVFGALSGVAMAVAAMLGRAIMPGMQARGYDRGIAAGLIVGGASLAPIIPPSLLAIIVGSIADVSIAKLLIAGVVPGLFIGGIFLVYVFIRISMNHKLAPATSDRERDNVTIGEKVVAVLRMMPFIIVIFSVMGFIMLGIATPSESAATGVVGALITASIYRNLRFKMIWDSLVASITVSAMILVIMAMSKMFTQLLAFTGATGELVALVANLGLSPMMMLFILLAVPFLLCMFIDTIAVILLTIPIYQPVVDSLGFDPVWFWLLFLINITLGAITPPFGYTLFAFKAVVPDMTISDVYKATWPFVILFLIGIVSIAAFPGIATWLPNLVG</sequence>
<feature type="transmembrane region" description="Helical" evidence="7">
    <location>
        <begin position="304"/>
        <end position="323"/>
    </location>
</feature>
<keyword evidence="6 7" id="KW-0472">Membrane</keyword>
<feature type="transmembrane region" description="Helical" evidence="7">
    <location>
        <begin position="12"/>
        <end position="42"/>
    </location>
</feature>
<dbReference type="PANTHER" id="PTHR33362:SF5">
    <property type="entry name" value="C4-DICARBOXYLATE TRAP TRANSPORTER LARGE PERMEASE PROTEIN DCTM"/>
    <property type="match status" value="1"/>
</dbReference>
<dbReference type="InterPro" id="IPR010656">
    <property type="entry name" value="DctM"/>
</dbReference>
<feature type="transmembrane region" description="Helical" evidence="7">
    <location>
        <begin position="142"/>
        <end position="165"/>
    </location>
</feature>
<feature type="transmembrane region" description="Helical" evidence="7">
    <location>
        <begin position="230"/>
        <end position="249"/>
    </location>
</feature>
<dbReference type="AlphaFoldDB" id="A0A382FWA5"/>
<keyword evidence="2" id="KW-1003">Cell membrane</keyword>
<evidence type="ECO:0000256" key="7">
    <source>
        <dbReference type="SAM" id="Phobius"/>
    </source>
</evidence>
<feature type="transmembrane region" description="Helical" evidence="7">
    <location>
        <begin position="54"/>
        <end position="77"/>
    </location>
</feature>
<dbReference type="InterPro" id="IPR004681">
    <property type="entry name" value="TRAP_DctM"/>
</dbReference>
<dbReference type="EMBL" id="UINC01052022">
    <property type="protein sequence ID" value="SVB66855.1"/>
    <property type="molecule type" value="Genomic_DNA"/>
</dbReference>
<organism evidence="9">
    <name type="scientific">marine metagenome</name>
    <dbReference type="NCBI Taxonomy" id="408172"/>
    <lineage>
        <taxon>unclassified sequences</taxon>
        <taxon>metagenomes</taxon>
        <taxon>ecological metagenomes</taxon>
    </lineage>
</organism>
<keyword evidence="5 7" id="KW-1133">Transmembrane helix</keyword>
<dbReference type="PIRSF" id="PIRSF006066">
    <property type="entry name" value="HI0050"/>
    <property type="match status" value="1"/>
</dbReference>
<feature type="transmembrane region" description="Helical" evidence="7">
    <location>
        <begin position="177"/>
        <end position="198"/>
    </location>
</feature>
<proteinExistence type="predicted"/>
<keyword evidence="3" id="KW-0997">Cell inner membrane</keyword>
<feature type="domain" description="TRAP C4-dicarboxylate transport system permease DctM subunit" evidence="8">
    <location>
        <begin position="14"/>
        <end position="430"/>
    </location>
</feature>
<dbReference type="GO" id="GO:0005886">
    <property type="term" value="C:plasma membrane"/>
    <property type="evidence" value="ECO:0007669"/>
    <property type="project" value="UniProtKB-SubCell"/>
</dbReference>
<dbReference type="PANTHER" id="PTHR33362">
    <property type="entry name" value="SIALIC ACID TRAP TRANSPORTER PERMEASE PROTEIN SIAT-RELATED"/>
    <property type="match status" value="1"/>
</dbReference>
<accession>A0A382FWA5</accession>
<evidence type="ECO:0000256" key="1">
    <source>
        <dbReference type="ARBA" id="ARBA00004429"/>
    </source>
</evidence>
<keyword evidence="4 7" id="KW-0812">Transmembrane</keyword>
<dbReference type="GO" id="GO:0022857">
    <property type="term" value="F:transmembrane transporter activity"/>
    <property type="evidence" value="ECO:0007669"/>
    <property type="project" value="TreeGrafter"/>
</dbReference>
<comment type="subcellular location">
    <subcellularLocation>
        <location evidence="1">Cell inner membrane</location>
        <topology evidence="1">Multi-pass membrane protein</topology>
    </subcellularLocation>
</comment>
<protein>
    <recommendedName>
        <fullName evidence="8">TRAP C4-dicarboxylate transport system permease DctM subunit domain-containing protein</fullName>
    </recommendedName>
</protein>
<evidence type="ECO:0000256" key="2">
    <source>
        <dbReference type="ARBA" id="ARBA00022475"/>
    </source>
</evidence>
<evidence type="ECO:0000313" key="9">
    <source>
        <dbReference type="EMBL" id="SVB66855.1"/>
    </source>
</evidence>
<feature type="transmembrane region" description="Helical" evidence="7">
    <location>
        <begin position="281"/>
        <end position="298"/>
    </location>
</feature>
<reference evidence="9" key="1">
    <citation type="submission" date="2018-05" db="EMBL/GenBank/DDBJ databases">
        <authorList>
            <person name="Lanie J.A."/>
            <person name="Ng W.-L."/>
            <person name="Kazmierczak K.M."/>
            <person name="Andrzejewski T.M."/>
            <person name="Davidsen T.M."/>
            <person name="Wayne K.J."/>
            <person name="Tettelin H."/>
            <person name="Glass J.I."/>
            <person name="Rusch D."/>
            <person name="Podicherti R."/>
            <person name="Tsui H.-C.T."/>
            <person name="Winkler M.E."/>
        </authorList>
    </citation>
    <scope>NUCLEOTIDE SEQUENCE</scope>
</reference>
<evidence type="ECO:0000256" key="5">
    <source>
        <dbReference type="ARBA" id="ARBA00022989"/>
    </source>
</evidence>
<dbReference type="Pfam" id="PF06808">
    <property type="entry name" value="DctM"/>
    <property type="match status" value="1"/>
</dbReference>
<feature type="transmembrane region" description="Helical" evidence="7">
    <location>
        <begin position="368"/>
        <end position="392"/>
    </location>
</feature>
<feature type="transmembrane region" description="Helical" evidence="7">
    <location>
        <begin position="101"/>
        <end position="130"/>
    </location>
</feature>
<feature type="transmembrane region" description="Helical" evidence="7">
    <location>
        <begin position="330"/>
        <end position="356"/>
    </location>
</feature>
<evidence type="ECO:0000256" key="3">
    <source>
        <dbReference type="ARBA" id="ARBA00022519"/>
    </source>
</evidence>